<comment type="function">
    <text evidence="7">Key enzyme in folate metabolism. Catalyzes an essential reaction for de novo glycine and purine synthesis, and for DNA precursor synthesis.</text>
</comment>
<evidence type="ECO:0000259" key="10">
    <source>
        <dbReference type="PROSITE" id="PS51330"/>
    </source>
</evidence>
<dbReference type="PANTHER" id="PTHR48069:SF3">
    <property type="entry name" value="DIHYDROFOLATE REDUCTASE"/>
    <property type="match status" value="1"/>
</dbReference>
<sequence>MSEADATGVHGDSGTSDGTPAIGPKLGLIWAEAARGVIGAGGVMPWHVPEDLAHFKEITLGSPVVMGRKTWDSLPERFRPLPGRANIVVTRDEDWAAEGATRAGSIDAGLALAAASDPDWVWVIGGGEVFARVIDRADRLEVTELDLDIPGDAHAPSIDLSWRLVETDGGATRLSRTGVAYRFRRYDRP</sequence>
<dbReference type="Gene3D" id="3.40.430.10">
    <property type="entry name" value="Dihydrofolate Reductase, subunit A"/>
    <property type="match status" value="1"/>
</dbReference>
<reference evidence="12" key="1">
    <citation type="journal article" date="2019" name="Int. J. Syst. Evol. Microbiol.">
        <title>The Global Catalogue of Microorganisms (GCM) 10K type strain sequencing project: providing services to taxonomists for standard genome sequencing and annotation.</title>
        <authorList>
            <consortium name="The Broad Institute Genomics Platform"/>
            <consortium name="The Broad Institute Genome Sequencing Center for Infectious Disease"/>
            <person name="Wu L."/>
            <person name="Ma J."/>
        </authorList>
    </citation>
    <scope>NUCLEOTIDE SEQUENCE [LARGE SCALE GENOMIC DNA]</scope>
    <source>
        <strain evidence="12">JCM 14323</strain>
    </source>
</reference>
<dbReference type="RefSeq" id="WP_157428127.1">
    <property type="nucleotide sequence ID" value="NZ_BAAANK010000011.1"/>
</dbReference>
<feature type="region of interest" description="Disordered" evidence="9">
    <location>
        <begin position="1"/>
        <end position="21"/>
    </location>
</feature>
<dbReference type="InterPro" id="IPR017925">
    <property type="entry name" value="DHFR_CS"/>
</dbReference>
<dbReference type="SUPFAM" id="SSF53597">
    <property type="entry name" value="Dihydrofolate reductase-like"/>
    <property type="match status" value="1"/>
</dbReference>
<evidence type="ECO:0000313" key="12">
    <source>
        <dbReference type="Proteomes" id="UP001501746"/>
    </source>
</evidence>
<feature type="domain" description="DHFR" evidence="10">
    <location>
        <begin position="25"/>
        <end position="188"/>
    </location>
</feature>
<dbReference type="InterPro" id="IPR012259">
    <property type="entry name" value="DHFR"/>
</dbReference>
<dbReference type="PRINTS" id="PR00070">
    <property type="entry name" value="DHFR"/>
</dbReference>
<dbReference type="EC" id="1.5.1.3" evidence="3 7"/>
<dbReference type="PANTHER" id="PTHR48069">
    <property type="entry name" value="DIHYDROFOLATE REDUCTASE"/>
    <property type="match status" value="1"/>
</dbReference>
<evidence type="ECO:0000256" key="2">
    <source>
        <dbReference type="ARBA" id="ARBA00009539"/>
    </source>
</evidence>
<evidence type="ECO:0000256" key="3">
    <source>
        <dbReference type="ARBA" id="ARBA00012856"/>
    </source>
</evidence>
<dbReference type="Proteomes" id="UP001501746">
    <property type="component" value="Unassembled WGS sequence"/>
</dbReference>
<dbReference type="PROSITE" id="PS00075">
    <property type="entry name" value="DHFR_1"/>
    <property type="match status" value="1"/>
</dbReference>
<accession>A0ABP4ZCR5</accession>
<comment type="similarity">
    <text evidence="2 7 8">Belongs to the dihydrofolate reductase family.</text>
</comment>
<comment type="caution">
    <text evidence="11">The sequence shown here is derived from an EMBL/GenBank/DDBJ whole genome shotgun (WGS) entry which is preliminary data.</text>
</comment>
<evidence type="ECO:0000256" key="1">
    <source>
        <dbReference type="ARBA" id="ARBA00004903"/>
    </source>
</evidence>
<keyword evidence="12" id="KW-1185">Reference proteome</keyword>
<comment type="catalytic activity">
    <reaction evidence="7">
        <text>(6S)-5,6,7,8-tetrahydrofolate + NADP(+) = 7,8-dihydrofolate + NADPH + H(+)</text>
        <dbReference type="Rhea" id="RHEA:15009"/>
        <dbReference type="ChEBI" id="CHEBI:15378"/>
        <dbReference type="ChEBI" id="CHEBI:57451"/>
        <dbReference type="ChEBI" id="CHEBI:57453"/>
        <dbReference type="ChEBI" id="CHEBI:57783"/>
        <dbReference type="ChEBI" id="CHEBI:58349"/>
        <dbReference type="EC" id="1.5.1.3"/>
    </reaction>
</comment>
<evidence type="ECO:0000256" key="9">
    <source>
        <dbReference type="SAM" id="MobiDB-lite"/>
    </source>
</evidence>
<dbReference type="EMBL" id="BAAANK010000011">
    <property type="protein sequence ID" value="GAA1845447.1"/>
    <property type="molecule type" value="Genomic_DNA"/>
</dbReference>
<evidence type="ECO:0000256" key="4">
    <source>
        <dbReference type="ARBA" id="ARBA00022563"/>
    </source>
</evidence>
<dbReference type="InterPro" id="IPR024072">
    <property type="entry name" value="DHFR-like_dom_sf"/>
</dbReference>
<proteinExistence type="inferred from homology"/>
<organism evidence="11 12">
    <name type="scientific">Agromyces salentinus</name>
    <dbReference type="NCBI Taxonomy" id="269421"/>
    <lineage>
        <taxon>Bacteria</taxon>
        <taxon>Bacillati</taxon>
        <taxon>Actinomycetota</taxon>
        <taxon>Actinomycetes</taxon>
        <taxon>Micrococcales</taxon>
        <taxon>Microbacteriaceae</taxon>
        <taxon>Agromyces</taxon>
    </lineage>
</organism>
<keyword evidence="5 7" id="KW-0521">NADP</keyword>
<keyword evidence="4 7" id="KW-0554">One-carbon metabolism</keyword>
<evidence type="ECO:0000256" key="5">
    <source>
        <dbReference type="ARBA" id="ARBA00022857"/>
    </source>
</evidence>
<evidence type="ECO:0000313" key="11">
    <source>
        <dbReference type="EMBL" id="GAA1845447.1"/>
    </source>
</evidence>
<dbReference type="InterPro" id="IPR001796">
    <property type="entry name" value="DHFR_dom"/>
</dbReference>
<comment type="pathway">
    <text evidence="1 7">Cofactor biosynthesis; tetrahydrofolate biosynthesis; 5,6,7,8-tetrahydrofolate from 7,8-dihydrofolate: step 1/1.</text>
</comment>
<dbReference type="PIRSF" id="PIRSF000194">
    <property type="entry name" value="DHFR"/>
    <property type="match status" value="1"/>
</dbReference>
<dbReference type="PROSITE" id="PS51330">
    <property type="entry name" value="DHFR_2"/>
    <property type="match status" value="1"/>
</dbReference>
<evidence type="ECO:0000256" key="8">
    <source>
        <dbReference type="RuleBase" id="RU004474"/>
    </source>
</evidence>
<dbReference type="Pfam" id="PF00186">
    <property type="entry name" value="DHFR_1"/>
    <property type="match status" value="1"/>
</dbReference>
<gene>
    <name evidence="11" type="primary">dfrA</name>
    <name evidence="11" type="ORF">GCM10009750_34730</name>
</gene>
<name>A0ABP4ZCR5_9MICO</name>
<keyword evidence="6 7" id="KW-0560">Oxidoreductase</keyword>
<dbReference type="CDD" id="cd00209">
    <property type="entry name" value="DHFR"/>
    <property type="match status" value="1"/>
</dbReference>
<protein>
    <recommendedName>
        <fullName evidence="3 7">Dihydrofolate reductase</fullName>
        <ecNumber evidence="3 7">1.5.1.3</ecNumber>
    </recommendedName>
</protein>
<evidence type="ECO:0000256" key="7">
    <source>
        <dbReference type="PIRNR" id="PIRNR000194"/>
    </source>
</evidence>
<evidence type="ECO:0000256" key="6">
    <source>
        <dbReference type="ARBA" id="ARBA00023002"/>
    </source>
</evidence>